<dbReference type="Proteomes" id="UP000829720">
    <property type="component" value="Unassembled WGS sequence"/>
</dbReference>
<feature type="compositionally biased region" description="Basic residues" evidence="3">
    <location>
        <begin position="1"/>
        <end position="13"/>
    </location>
</feature>
<proteinExistence type="predicted"/>
<protein>
    <recommendedName>
        <fullName evidence="6">Protein FAM184B</fullName>
    </recommendedName>
</protein>
<organism evidence="4 5">
    <name type="scientific">Albula goreensis</name>
    <dbReference type="NCBI Taxonomy" id="1534307"/>
    <lineage>
        <taxon>Eukaryota</taxon>
        <taxon>Metazoa</taxon>
        <taxon>Chordata</taxon>
        <taxon>Craniata</taxon>
        <taxon>Vertebrata</taxon>
        <taxon>Euteleostomi</taxon>
        <taxon>Actinopterygii</taxon>
        <taxon>Neopterygii</taxon>
        <taxon>Teleostei</taxon>
        <taxon>Albuliformes</taxon>
        <taxon>Albulidae</taxon>
        <taxon>Albula</taxon>
    </lineage>
</organism>
<evidence type="ECO:0008006" key="6">
    <source>
        <dbReference type="Google" id="ProtNLM"/>
    </source>
</evidence>
<feature type="region of interest" description="Disordered" evidence="3">
    <location>
        <begin position="243"/>
        <end position="272"/>
    </location>
</feature>
<sequence>MKKKRGQRARASSRRHELAEQHLSALARLRRDKDSEIKEIKDSFQRKKKVEGRRIDPGSDMRSTGEPLSDSDSECLEREMENTVRLNHSLRAQLLSPSQGTEQLIHRQDIKDAEDCLWLQHEEVLRAEWQSHQQALRALEERAQEELQAERHRQQAQQKLLLDRQKAELSQQHAEWCRQITQRHMQQIEDLQAELRTHTELVALQQDFKQQNQAQAFERQLEESRAEVAGLRRENGQLKEQLASLHSQVDSKTQEPYRLQDPEQHPSSPVPSLRCWDEGAKNRQHLEVENLKREHRKEIQTIVSDFSSAQTRLQARIVSLETELREKEEKCKRRESRIEDLQVIGMLQDKLSERDQVIKRLVEERHHLHQHPLVASDSSTLKTYENRPQPGSLTPTLRKKKMEDTPPRVISVPNLSSYERSFLGPESAAAGARSPQAGVRYSRGSPSDDYHQGVTSYGQPPRTPSEQRPLEPGSEGQDPQRQEWFTKYFSF</sequence>
<feature type="region of interest" description="Disordered" evidence="3">
    <location>
        <begin position="38"/>
        <end position="73"/>
    </location>
</feature>
<reference evidence="4" key="1">
    <citation type="submission" date="2021-01" db="EMBL/GenBank/DDBJ databases">
        <authorList>
            <person name="Zahm M."/>
            <person name="Roques C."/>
            <person name="Cabau C."/>
            <person name="Klopp C."/>
            <person name="Donnadieu C."/>
            <person name="Jouanno E."/>
            <person name="Lampietro C."/>
            <person name="Louis A."/>
            <person name="Herpin A."/>
            <person name="Echchiki A."/>
            <person name="Berthelot C."/>
            <person name="Parey E."/>
            <person name="Roest-Crollius H."/>
            <person name="Braasch I."/>
            <person name="Postlethwait J."/>
            <person name="Bobe J."/>
            <person name="Montfort J."/>
            <person name="Bouchez O."/>
            <person name="Begum T."/>
            <person name="Mejri S."/>
            <person name="Adams A."/>
            <person name="Chen W.-J."/>
            <person name="Guiguen Y."/>
        </authorList>
    </citation>
    <scope>NUCLEOTIDE SEQUENCE</scope>
    <source>
        <tissue evidence="4">Blood</tissue>
    </source>
</reference>
<dbReference type="AlphaFoldDB" id="A0A8T3CZB1"/>
<feature type="region of interest" description="Disordered" evidence="3">
    <location>
        <begin position="369"/>
        <end position="491"/>
    </location>
</feature>
<dbReference type="PANTHER" id="PTHR18870:SF8">
    <property type="entry name" value="PROTEIN FAM184B"/>
    <property type="match status" value="1"/>
</dbReference>
<gene>
    <name evidence="4" type="ORF">AGOR_G00193650</name>
</gene>
<evidence type="ECO:0000256" key="3">
    <source>
        <dbReference type="SAM" id="MobiDB-lite"/>
    </source>
</evidence>
<keyword evidence="5" id="KW-1185">Reference proteome</keyword>
<evidence type="ECO:0000313" key="5">
    <source>
        <dbReference type="Proteomes" id="UP000829720"/>
    </source>
</evidence>
<keyword evidence="1 2" id="KW-0175">Coiled coil</keyword>
<feature type="compositionally biased region" description="Basic and acidic residues" evidence="3">
    <location>
        <begin position="252"/>
        <end position="264"/>
    </location>
</feature>
<evidence type="ECO:0000256" key="1">
    <source>
        <dbReference type="ARBA" id="ARBA00023054"/>
    </source>
</evidence>
<feature type="region of interest" description="Disordered" evidence="3">
    <location>
        <begin position="1"/>
        <end position="21"/>
    </location>
</feature>
<dbReference type="EMBL" id="JAERUA010000018">
    <property type="protein sequence ID" value="KAI1887758.1"/>
    <property type="molecule type" value="Genomic_DNA"/>
</dbReference>
<evidence type="ECO:0000313" key="4">
    <source>
        <dbReference type="EMBL" id="KAI1887758.1"/>
    </source>
</evidence>
<evidence type="ECO:0000256" key="2">
    <source>
        <dbReference type="SAM" id="Coils"/>
    </source>
</evidence>
<name>A0A8T3CZB1_9TELE</name>
<dbReference type="OrthoDB" id="75801at2759"/>
<accession>A0A8T3CZB1</accession>
<dbReference type="PANTHER" id="PTHR18870">
    <property type="entry name" value="PROTEIN TAG-278-RELATED"/>
    <property type="match status" value="1"/>
</dbReference>
<comment type="caution">
    <text evidence="4">The sequence shown here is derived from an EMBL/GenBank/DDBJ whole genome shotgun (WGS) entry which is preliminary data.</text>
</comment>
<feature type="coiled-coil region" evidence="2">
    <location>
        <begin position="310"/>
        <end position="344"/>
    </location>
</feature>